<dbReference type="InterPro" id="IPR003594">
    <property type="entry name" value="HATPase_dom"/>
</dbReference>
<dbReference type="InterPro" id="IPR004358">
    <property type="entry name" value="Sig_transdc_His_kin-like_C"/>
</dbReference>
<evidence type="ECO:0000256" key="5">
    <source>
        <dbReference type="ARBA" id="ARBA00022475"/>
    </source>
</evidence>
<feature type="domain" description="Histidine kinase" evidence="14">
    <location>
        <begin position="230"/>
        <end position="449"/>
    </location>
</feature>
<dbReference type="SMART" id="SM00388">
    <property type="entry name" value="HisKA"/>
    <property type="match status" value="1"/>
</dbReference>
<dbReference type="InterPro" id="IPR003661">
    <property type="entry name" value="HisK_dim/P_dom"/>
</dbReference>
<dbReference type="InterPro" id="IPR050351">
    <property type="entry name" value="BphY/WalK/GraS-like"/>
</dbReference>
<evidence type="ECO:0000256" key="3">
    <source>
        <dbReference type="ARBA" id="ARBA00004314"/>
    </source>
</evidence>
<dbReference type="FunFam" id="1.10.287.130:FF:000001">
    <property type="entry name" value="Two-component sensor histidine kinase"/>
    <property type="match status" value="1"/>
</dbReference>
<comment type="catalytic activity">
    <reaction evidence="1">
        <text>ATP + protein L-histidine = ADP + protein N-phospho-L-histidine.</text>
        <dbReference type="EC" id="2.7.13.3"/>
    </reaction>
</comment>
<dbReference type="PANTHER" id="PTHR45453:SF1">
    <property type="entry name" value="PHOSPHATE REGULON SENSOR PROTEIN PHOR"/>
    <property type="match status" value="1"/>
</dbReference>
<evidence type="ECO:0000256" key="1">
    <source>
        <dbReference type="ARBA" id="ARBA00000085"/>
    </source>
</evidence>
<geneLocation type="plasmid" evidence="15 16">
    <name>pSTA7437.01</name>
</geneLocation>
<name>K9Y2I2_STAC7</name>
<keyword evidence="5" id="KW-1003">Cell membrane</keyword>
<dbReference type="GO" id="GO:0000155">
    <property type="term" value="F:phosphorelay sensor kinase activity"/>
    <property type="evidence" value="ECO:0007669"/>
    <property type="project" value="InterPro"/>
</dbReference>
<dbReference type="PRINTS" id="PR00344">
    <property type="entry name" value="BCTRLSENSOR"/>
</dbReference>
<dbReference type="GO" id="GO:0045121">
    <property type="term" value="C:membrane raft"/>
    <property type="evidence" value="ECO:0007669"/>
    <property type="project" value="UniProtKB-SubCell"/>
</dbReference>
<sequence length="449" mass="50543">MNQNSIFRSTRWRLTVIYTGVISLLLIVCGIGVFEAIAHAHRVTLERELKSVAGTLHDNLESTLKQVGKLEVASQRYLPNLYLYRNSSWFLVEQSQPHIQSPIYQGGYYVRLFDPSGNPIGRAGRQPQGLPITSGESDCQLIEDSLGNRYQEISLPLSLHSPDSNSLWGYLQVGRSWQEFNDYLATVRLIVFWGTPLILLLVLVVSWWLAGIAMQPLYQSYRQIQQFTTDAAHELRTPLAALRATVESLVRMPNFSEAEARDILKVVERQNQRLSELVSDLLFLSRLDRRIYQGERSLCSLQDTIADIEEELAALALEKQVTLTTDIRVQTSVPVMGNEEQLYRMVFNLVANAINYTPAGGRVTIILDYRDNQALIKVRDTGIGIASEELNKIFERFYRVENDRSRSTGGSGLGLPIARAIAKSHQGSIEVQSELGRGSTFTIKLPVSN</sequence>
<dbReference type="GO" id="GO:0016036">
    <property type="term" value="P:cellular response to phosphate starvation"/>
    <property type="evidence" value="ECO:0007669"/>
    <property type="project" value="TreeGrafter"/>
</dbReference>
<dbReference type="FunFam" id="3.30.565.10:FF:000023">
    <property type="entry name" value="PAS domain-containing sensor histidine kinase"/>
    <property type="match status" value="1"/>
</dbReference>
<dbReference type="OrthoDB" id="417111at2"/>
<reference evidence="16" key="1">
    <citation type="journal article" date="2013" name="Proc. Natl. Acad. Sci. U.S.A.">
        <title>Improving the coverage of the cyanobacterial phylum using diversity-driven genome sequencing.</title>
        <authorList>
            <person name="Shih P.M."/>
            <person name="Wu D."/>
            <person name="Latifi A."/>
            <person name="Axen S.D."/>
            <person name="Fewer D.P."/>
            <person name="Talla E."/>
            <person name="Calteau A."/>
            <person name="Cai F."/>
            <person name="Tandeau de Marsac N."/>
            <person name="Rippka R."/>
            <person name="Herdman M."/>
            <person name="Sivonen K."/>
            <person name="Coursin T."/>
            <person name="Laurent T."/>
            <person name="Goodwin L."/>
            <person name="Nolan M."/>
            <person name="Davenport K.W."/>
            <person name="Han C.S."/>
            <person name="Rubin E.M."/>
            <person name="Eisen J.A."/>
            <person name="Woyke T."/>
            <person name="Gugger M."/>
            <person name="Kerfeld C.A."/>
        </authorList>
    </citation>
    <scope>NUCLEOTIDE SEQUENCE [LARGE SCALE GENOMIC DNA]</scope>
    <source>
        <strain evidence="16">ATCC 29371 / PCC 7437</strain>
        <plasmid evidence="16">Plasmid pSTA7437.01</plasmid>
    </source>
</reference>
<evidence type="ECO:0000313" key="16">
    <source>
        <dbReference type="Proteomes" id="UP000010473"/>
    </source>
</evidence>
<evidence type="ECO:0000256" key="8">
    <source>
        <dbReference type="ARBA" id="ARBA00022741"/>
    </source>
</evidence>
<dbReference type="SMART" id="SM00387">
    <property type="entry name" value="HATPase_c"/>
    <property type="match status" value="1"/>
</dbReference>
<evidence type="ECO:0000256" key="2">
    <source>
        <dbReference type="ARBA" id="ARBA00004236"/>
    </source>
</evidence>
<evidence type="ECO:0000256" key="6">
    <source>
        <dbReference type="ARBA" id="ARBA00022553"/>
    </source>
</evidence>
<protein>
    <recommendedName>
        <fullName evidence="4">histidine kinase</fullName>
        <ecNumber evidence="4">2.7.13.3</ecNumber>
    </recommendedName>
</protein>
<evidence type="ECO:0000313" key="15">
    <source>
        <dbReference type="EMBL" id="AFZ38222.1"/>
    </source>
</evidence>
<keyword evidence="8" id="KW-0547">Nucleotide-binding</keyword>
<dbReference type="GO" id="GO:0005524">
    <property type="term" value="F:ATP binding"/>
    <property type="evidence" value="ECO:0007669"/>
    <property type="project" value="UniProtKB-KW"/>
</dbReference>
<keyword evidence="7" id="KW-0808">Transferase</keyword>
<dbReference type="Pfam" id="PF00512">
    <property type="entry name" value="HisKA"/>
    <property type="match status" value="1"/>
</dbReference>
<dbReference type="NCBIfam" id="NF041735">
    <property type="entry name" value="hist_kin_RppB"/>
    <property type="match status" value="1"/>
</dbReference>
<accession>K9Y2I2</accession>
<dbReference type="SUPFAM" id="SSF55874">
    <property type="entry name" value="ATPase domain of HSP90 chaperone/DNA topoisomerase II/histidine kinase"/>
    <property type="match status" value="1"/>
</dbReference>
<evidence type="ECO:0000256" key="13">
    <source>
        <dbReference type="SAM" id="Phobius"/>
    </source>
</evidence>
<dbReference type="PATRIC" id="fig|111780.3.peg.4942"/>
<keyword evidence="6" id="KW-0597">Phosphoprotein</keyword>
<evidence type="ECO:0000259" key="14">
    <source>
        <dbReference type="PROSITE" id="PS50109"/>
    </source>
</evidence>
<keyword evidence="13" id="KW-1133">Transmembrane helix</keyword>
<dbReference type="Gene3D" id="1.10.287.130">
    <property type="match status" value="1"/>
</dbReference>
<proteinExistence type="predicted"/>
<dbReference type="InterPro" id="IPR049835">
    <property type="entry name" value="RppB"/>
</dbReference>
<dbReference type="CDD" id="cd00082">
    <property type="entry name" value="HisKA"/>
    <property type="match status" value="1"/>
</dbReference>
<dbReference type="GO" id="GO:0005886">
    <property type="term" value="C:plasma membrane"/>
    <property type="evidence" value="ECO:0007669"/>
    <property type="project" value="UniProtKB-SubCell"/>
</dbReference>
<evidence type="ECO:0000256" key="9">
    <source>
        <dbReference type="ARBA" id="ARBA00022777"/>
    </source>
</evidence>
<dbReference type="EC" id="2.7.13.3" evidence="4"/>
<dbReference type="Proteomes" id="UP000010473">
    <property type="component" value="Plasmid pSTA7437.01"/>
</dbReference>
<dbReference type="PANTHER" id="PTHR45453">
    <property type="entry name" value="PHOSPHATE REGULON SENSOR PROTEIN PHOR"/>
    <property type="match status" value="1"/>
</dbReference>
<feature type="transmembrane region" description="Helical" evidence="13">
    <location>
        <begin position="189"/>
        <end position="210"/>
    </location>
</feature>
<keyword evidence="13" id="KW-0812">Transmembrane</keyword>
<dbReference type="InterPro" id="IPR036097">
    <property type="entry name" value="HisK_dim/P_sf"/>
</dbReference>
<dbReference type="RefSeq" id="WP_015212125.1">
    <property type="nucleotide sequence ID" value="NC_019765.1"/>
</dbReference>
<evidence type="ECO:0000256" key="7">
    <source>
        <dbReference type="ARBA" id="ARBA00022679"/>
    </source>
</evidence>
<dbReference type="InterPro" id="IPR036890">
    <property type="entry name" value="HATPase_C_sf"/>
</dbReference>
<feature type="transmembrane region" description="Helical" evidence="13">
    <location>
        <begin position="16"/>
        <end position="38"/>
    </location>
</feature>
<dbReference type="AlphaFoldDB" id="K9Y2I2"/>
<keyword evidence="10" id="KW-0067">ATP-binding</keyword>
<keyword evidence="11" id="KW-0902">Two-component regulatory system</keyword>
<keyword evidence="12 13" id="KW-0472">Membrane</keyword>
<keyword evidence="16" id="KW-1185">Reference proteome</keyword>
<comment type="subcellular location">
    <subcellularLocation>
        <location evidence="2">Cell membrane</location>
    </subcellularLocation>
    <subcellularLocation>
        <location evidence="3">Membrane raft</location>
        <topology evidence="3">Multi-pass membrane protein</topology>
    </subcellularLocation>
</comment>
<dbReference type="CDD" id="cd00075">
    <property type="entry name" value="HATPase"/>
    <property type="match status" value="1"/>
</dbReference>
<dbReference type="PROSITE" id="PS50109">
    <property type="entry name" value="HIS_KIN"/>
    <property type="match status" value="1"/>
</dbReference>
<dbReference type="SUPFAM" id="SSF47384">
    <property type="entry name" value="Homodimeric domain of signal transducing histidine kinase"/>
    <property type="match status" value="1"/>
</dbReference>
<gene>
    <name evidence="15" type="ordered locus">Sta7437_4784</name>
</gene>
<dbReference type="KEGG" id="scs:Sta7437_4784"/>
<evidence type="ECO:0000256" key="4">
    <source>
        <dbReference type="ARBA" id="ARBA00012438"/>
    </source>
</evidence>
<dbReference type="InterPro" id="IPR005467">
    <property type="entry name" value="His_kinase_dom"/>
</dbReference>
<evidence type="ECO:0000256" key="11">
    <source>
        <dbReference type="ARBA" id="ARBA00023012"/>
    </source>
</evidence>
<keyword evidence="15" id="KW-0614">Plasmid</keyword>
<dbReference type="HOGENOM" id="CLU_000445_89_6_3"/>
<evidence type="ECO:0000256" key="10">
    <source>
        <dbReference type="ARBA" id="ARBA00022840"/>
    </source>
</evidence>
<dbReference type="Pfam" id="PF02518">
    <property type="entry name" value="HATPase_c"/>
    <property type="match status" value="1"/>
</dbReference>
<dbReference type="GO" id="GO:0004721">
    <property type="term" value="F:phosphoprotein phosphatase activity"/>
    <property type="evidence" value="ECO:0007669"/>
    <property type="project" value="TreeGrafter"/>
</dbReference>
<dbReference type="EMBL" id="CP003654">
    <property type="protein sequence ID" value="AFZ38222.1"/>
    <property type="molecule type" value="Genomic_DNA"/>
</dbReference>
<organism evidence="15 16">
    <name type="scientific">Stanieria cyanosphaera (strain ATCC 29371 / PCC 7437)</name>
    <dbReference type="NCBI Taxonomy" id="111780"/>
    <lineage>
        <taxon>Bacteria</taxon>
        <taxon>Bacillati</taxon>
        <taxon>Cyanobacteriota</taxon>
        <taxon>Cyanophyceae</taxon>
        <taxon>Pleurocapsales</taxon>
        <taxon>Dermocarpellaceae</taxon>
        <taxon>Stanieria</taxon>
    </lineage>
</organism>
<evidence type="ECO:0000256" key="12">
    <source>
        <dbReference type="ARBA" id="ARBA00023136"/>
    </source>
</evidence>
<keyword evidence="9 15" id="KW-0418">Kinase</keyword>
<dbReference type="Gene3D" id="3.30.565.10">
    <property type="entry name" value="Histidine kinase-like ATPase, C-terminal domain"/>
    <property type="match status" value="1"/>
</dbReference>